<reference evidence="1" key="1">
    <citation type="submission" date="2022-05" db="EMBL/GenBank/DDBJ databases">
        <authorList>
            <person name="Okamura Y."/>
        </authorList>
    </citation>
    <scope>NUCLEOTIDE SEQUENCE</scope>
</reference>
<gene>
    <name evidence="1" type="ORF">PIBRA_LOCUS12393</name>
</gene>
<organism evidence="1 2">
    <name type="scientific">Pieris brassicae</name>
    <name type="common">White butterfly</name>
    <name type="synonym">Large white butterfly</name>
    <dbReference type="NCBI Taxonomy" id="7116"/>
    <lineage>
        <taxon>Eukaryota</taxon>
        <taxon>Metazoa</taxon>
        <taxon>Ecdysozoa</taxon>
        <taxon>Arthropoda</taxon>
        <taxon>Hexapoda</taxon>
        <taxon>Insecta</taxon>
        <taxon>Pterygota</taxon>
        <taxon>Neoptera</taxon>
        <taxon>Endopterygota</taxon>
        <taxon>Lepidoptera</taxon>
        <taxon>Glossata</taxon>
        <taxon>Ditrysia</taxon>
        <taxon>Papilionoidea</taxon>
        <taxon>Pieridae</taxon>
        <taxon>Pierinae</taxon>
        <taxon>Pieris</taxon>
    </lineage>
</organism>
<name>A0A9P0TQG5_PIEBR</name>
<comment type="caution">
    <text evidence="1">The sequence shown here is derived from an EMBL/GenBank/DDBJ whole genome shotgun (WGS) entry which is preliminary data.</text>
</comment>
<dbReference type="Proteomes" id="UP001152562">
    <property type="component" value="Unassembled WGS sequence"/>
</dbReference>
<keyword evidence="2" id="KW-1185">Reference proteome</keyword>
<evidence type="ECO:0000313" key="1">
    <source>
        <dbReference type="EMBL" id="CAH4036619.1"/>
    </source>
</evidence>
<evidence type="ECO:0000313" key="2">
    <source>
        <dbReference type="Proteomes" id="UP001152562"/>
    </source>
</evidence>
<accession>A0A9P0TQG5</accession>
<sequence>MSDCSFKVIKGDRYISEAIQDPMLPEKASPRMNEALIQKYHSILLKEMQEFLHTCLTLKGHELKRNVNSLNNCSLDECPIAGTQCEIGTSPVSFANATKRNPSRIKNNKLKQSAFTVKTNRETEDIAHINKEQEMETNVEKENCVDKINERVGKYQGGKYPSCEFKNVGRSDVVEIQGAERNKFLHVWRLNKDTSYQCLEN</sequence>
<dbReference type="EMBL" id="CALOZG010000075">
    <property type="protein sequence ID" value="CAH4036619.1"/>
    <property type="molecule type" value="Genomic_DNA"/>
</dbReference>
<proteinExistence type="predicted"/>
<dbReference type="AlphaFoldDB" id="A0A9P0TQG5"/>
<protein>
    <submittedName>
        <fullName evidence="1">Uncharacterized protein</fullName>
    </submittedName>
</protein>